<protein>
    <recommendedName>
        <fullName evidence="3">Reverse transcriptase</fullName>
    </recommendedName>
</protein>
<evidence type="ECO:0008006" key="3">
    <source>
        <dbReference type="Google" id="ProtNLM"/>
    </source>
</evidence>
<organism evidence="1 2">
    <name type="scientific">Lithospermum erythrorhizon</name>
    <name type="common">Purple gromwell</name>
    <name type="synonym">Lithospermum officinale var. erythrorhizon</name>
    <dbReference type="NCBI Taxonomy" id="34254"/>
    <lineage>
        <taxon>Eukaryota</taxon>
        <taxon>Viridiplantae</taxon>
        <taxon>Streptophyta</taxon>
        <taxon>Embryophyta</taxon>
        <taxon>Tracheophyta</taxon>
        <taxon>Spermatophyta</taxon>
        <taxon>Magnoliopsida</taxon>
        <taxon>eudicotyledons</taxon>
        <taxon>Gunneridae</taxon>
        <taxon>Pentapetalae</taxon>
        <taxon>asterids</taxon>
        <taxon>lamiids</taxon>
        <taxon>Boraginales</taxon>
        <taxon>Boraginaceae</taxon>
        <taxon>Boraginoideae</taxon>
        <taxon>Lithospermeae</taxon>
        <taxon>Lithospermum</taxon>
    </lineage>
</organism>
<sequence length="76" mass="8294">MSQFRPISLCLISLLNEACNKGDLKGIRLGNNLEPMTHLTFADDTLLVGSATLQKATTIKNILDTYEAWSGQLVNA</sequence>
<accession>A0AAV3NMR8</accession>
<dbReference type="AlphaFoldDB" id="A0AAV3NMR8"/>
<proteinExistence type="predicted"/>
<comment type="caution">
    <text evidence="1">The sequence shown here is derived from an EMBL/GenBank/DDBJ whole genome shotgun (WGS) entry which is preliminary data.</text>
</comment>
<evidence type="ECO:0000313" key="1">
    <source>
        <dbReference type="EMBL" id="GAA0140233.1"/>
    </source>
</evidence>
<keyword evidence="2" id="KW-1185">Reference proteome</keyword>
<gene>
    <name evidence="1" type="ORF">LIER_42610</name>
</gene>
<evidence type="ECO:0000313" key="2">
    <source>
        <dbReference type="Proteomes" id="UP001454036"/>
    </source>
</evidence>
<dbReference type="Proteomes" id="UP001454036">
    <property type="component" value="Unassembled WGS sequence"/>
</dbReference>
<dbReference type="EMBL" id="BAABME010030209">
    <property type="protein sequence ID" value="GAA0140233.1"/>
    <property type="molecule type" value="Genomic_DNA"/>
</dbReference>
<reference evidence="1 2" key="1">
    <citation type="submission" date="2024-01" db="EMBL/GenBank/DDBJ databases">
        <title>The complete chloroplast genome sequence of Lithospermum erythrorhizon: insights into the phylogenetic relationship among Boraginaceae species and the maternal lineages of purple gromwells.</title>
        <authorList>
            <person name="Okada T."/>
            <person name="Watanabe K."/>
        </authorList>
    </citation>
    <scope>NUCLEOTIDE SEQUENCE [LARGE SCALE GENOMIC DNA]</scope>
</reference>
<name>A0AAV3NMR8_LITER</name>